<dbReference type="Pfam" id="PF12146">
    <property type="entry name" value="Hydrolase_4"/>
    <property type="match status" value="1"/>
</dbReference>
<organism evidence="3 4">
    <name type="scientific">Fodinicurvata halophila</name>
    <dbReference type="NCBI Taxonomy" id="1419723"/>
    <lineage>
        <taxon>Bacteria</taxon>
        <taxon>Pseudomonadati</taxon>
        <taxon>Pseudomonadota</taxon>
        <taxon>Alphaproteobacteria</taxon>
        <taxon>Rhodospirillales</taxon>
        <taxon>Rhodovibrionaceae</taxon>
        <taxon>Fodinicurvata</taxon>
    </lineage>
</organism>
<dbReference type="InterPro" id="IPR022742">
    <property type="entry name" value="Hydrolase_4"/>
</dbReference>
<evidence type="ECO:0000256" key="1">
    <source>
        <dbReference type="ARBA" id="ARBA00022801"/>
    </source>
</evidence>
<protein>
    <submittedName>
        <fullName evidence="3">Alpha/beta hydrolase</fullName>
    </submittedName>
</protein>
<proteinExistence type="predicted"/>
<dbReference type="EMBL" id="JBHSCW010000004">
    <property type="protein sequence ID" value="MFC4351846.1"/>
    <property type="molecule type" value="Genomic_DNA"/>
</dbReference>
<dbReference type="InterPro" id="IPR052382">
    <property type="entry name" value="ABHD10_acyl-thioesterase"/>
</dbReference>
<dbReference type="RefSeq" id="WP_382422191.1">
    <property type="nucleotide sequence ID" value="NZ_JBHSCW010000004.1"/>
</dbReference>
<keyword evidence="4" id="KW-1185">Reference proteome</keyword>
<accession>A0ABV8UKN7</accession>
<comment type="caution">
    <text evidence="3">The sequence shown here is derived from an EMBL/GenBank/DDBJ whole genome shotgun (WGS) entry which is preliminary data.</text>
</comment>
<dbReference type="Proteomes" id="UP001595799">
    <property type="component" value="Unassembled WGS sequence"/>
</dbReference>
<dbReference type="GO" id="GO:0016787">
    <property type="term" value="F:hydrolase activity"/>
    <property type="evidence" value="ECO:0007669"/>
    <property type="project" value="UniProtKB-KW"/>
</dbReference>
<evidence type="ECO:0000313" key="3">
    <source>
        <dbReference type="EMBL" id="MFC4351846.1"/>
    </source>
</evidence>
<evidence type="ECO:0000313" key="4">
    <source>
        <dbReference type="Proteomes" id="UP001595799"/>
    </source>
</evidence>
<dbReference type="Gene3D" id="3.40.50.1820">
    <property type="entry name" value="alpha/beta hydrolase"/>
    <property type="match status" value="1"/>
</dbReference>
<gene>
    <name evidence="3" type="ORF">ACFOW6_09865</name>
</gene>
<reference evidence="4" key="1">
    <citation type="journal article" date="2019" name="Int. J. Syst. Evol. Microbiol.">
        <title>The Global Catalogue of Microorganisms (GCM) 10K type strain sequencing project: providing services to taxonomists for standard genome sequencing and annotation.</title>
        <authorList>
            <consortium name="The Broad Institute Genomics Platform"/>
            <consortium name="The Broad Institute Genome Sequencing Center for Infectious Disease"/>
            <person name="Wu L."/>
            <person name="Ma J."/>
        </authorList>
    </citation>
    <scope>NUCLEOTIDE SEQUENCE [LARGE SCALE GENOMIC DNA]</scope>
    <source>
        <strain evidence="4">CECT 8472</strain>
    </source>
</reference>
<evidence type="ECO:0000259" key="2">
    <source>
        <dbReference type="Pfam" id="PF12146"/>
    </source>
</evidence>
<dbReference type="SUPFAM" id="SSF53474">
    <property type="entry name" value="alpha/beta-Hydrolases"/>
    <property type="match status" value="1"/>
</dbReference>
<feature type="domain" description="Serine aminopeptidase S33" evidence="2">
    <location>
        <begin position="47"/>
        <end position="157"/>
    </location>
</feature>
<keyword evidence="1 3" id="KW-0378">Hydrolase</keyword>
<dbReference type="PANTHER" id="PTHR16138:SF7">
    <property type="entry name" value="PALMITOYL-PROTEIN THIOESTERASE ABHD10, MITOCHONDRIAL"/>
    <property type="match status" value="1"/>
</dbReference>
<sequence length="255" mass="28393">MTEASRSPEFLTSNDGTRLAWRRLEGHTPGVVFLGGYKSDMTGTKATELEDHCRQRGQAFLRFDYSGHGESGGEFETGTIGHWTEDALQMIDQLTEGPQILVGSSMGGWVMLLAALARAERVAGLVGIAAAPDFTEDLMWEQLTPELRQEVMDKGRIEVPSEYAESSYIITRDLIEDGRQRLLLRKPLEISCPVRLLHGMADHDVPYRTAIRLAETLTTQDVEIKLVKDADHRFSTERDLGHLKATLDALIARIG</sequence>
<dbReference type="InterPro" id="IPR029058">
    <property type="entry name" value="AB_hydrolase_fold"/>
</dbReference>
<name>A0ABV8UKN7_9PROT</name>
<dbReference type="PANTHER" id="PTHR16138">
    <property type="entry name" value="MYCOPHENOLIC ACID ACYL-GLUCURONIDE ESTERASE, MITOCHONDRIAL"/>
    <property type="match status" value="1"/>
</dbReference>